<sequence>ANFREPPKAEVGRFRRGGARGA</sequence>
<feature type="region of interest" description="Disordered" evidence="1">
    <location>
        <begin position="1"/>
        <end position="22"/>
    </location>
</feature>
<dbReference type="EMBL" id="CADCTR010002122">
    <property type="protein sequence ID" value="CAA9333339.1"/>
    <property type="molecule type" value="Genomic_DNA"/>
</dbReference>
<protein>
    <submittedName>
        <fullName evidence="2">Uncharacterized protein</fullName>
    </submittedName>
</protein>
<dbReference type="AlphaFoldDB" id="A0A6J4LIN0"/>
<reference evidence="2" key="1">
    <citation type="submission" date="2020-02" db="EMBL/GenBank/DDBJ databases">
        <authorList>
            <person name="Meier V. D."/>
        </authorList>
    </citation>
    <scope>NUCLEOTIDE SEQUENCE</scope>
    <source>
        <strain evidence="2">AVDCRST_MAG93</strain>
    </source>
</reference>
<accession>A0A6J4LIN0</accession>
<feature type="non-terminal residue" evidence="2">
    <location>
        <position position="1"/>
    </location>
</feature>
<organism evidence="2">
    <name type="scientific">uncultured Chloroflexia bacterium</name>
    <dbReference type="NCBI Taxonomy" id="1672391"/>
    <lineage>
        <taxon>Bacteria</taxon>
        <taxon>Bacillati</taxon>
        <taxon>Chloroflexota</taxon>
        <taxon>Chloroflexia</taxon>
        <taxon>environmental samples</taxon>
    </lineage>
</organism>
<evidence type="ECO:0000256" key="1">
    <source>
        <dbReference type="SAM" id="MobiDB-lite"/>
    </source>
</evidence>
<gene>
    <name evidence="2" type="ORF">AVDCRST_MAG93-6302</name>
</gene>
<feature type="compositionally biased region" description="Basic and acidic residues" evidence="1">
    <location>
        <begin position="1"/>
        <end position="13"/>
    </location>
</feature>
<proteinExistence type="predicted"/>
<evidence type="ECO:0000313" key="2">
    <source>
        <dbReference type="EMBL" id="CAA9333339.1"/>
    </source>
</evidence>
<name>A0A6J4LIN0_9CHLR</name>
<feature type="non-terminal residue" evidence="2">
    <location>
        <position position="22"/>
    </location>
</feature>